<feature type="transmembrane region" description="Helical" evidence="1">
    <location>
        <begin position="348"/>
        <end position="368"/>
    </location>
</feature>
<keyword evidence="1" id="KW-0472">Membrane</keyword>
<keyword evidence="1" id="KW-1133">Transmembrane helix</keyword>
<evidence type="ECO:0000259" key="3">
    <source>
        <dbReference type="Pfam" id="PF02931"/>
    </source>
</evidence>
<organism evidence="4 5">
    <name type="scientific">Romanomermis culicivorax</name>
    <name type="common">Nematode worm</name>
    <dbReference type="NCBI Taxonomy" id="13658"/>
    <lineage>
        <taxon>Eukaryota</taxon>
        <taxon>Metazoa</taxon>
        <taxon>Ecdysozoa</taxon>
        <taxon>Nematoda</taxon>
        <taxon>Enoplea</taxon>
        <taxon>Dorylaimia</taxon>
        <taxon>Mermithida</taxon>
        <taxon>Mermithoidea</taxon>
        <taxon>Mermithidae</taxon>
        <taxon>Romanomermis</taxon>
    </lineage>
</organism>
<protein>
    <submittedName>
        <fullName evidence="5">Neurotransmitter-gated ion-channel ligand-binding domain-containing protein</fullName>
    </submittedName>
</protein>
<dbReference type="InterPro" id="IPR006201">
    <property type="entry name" value="Neur_channel"/>
</dbReference>
<feature type="transmembrane region" description="Helical" evidence="1">
    <location>
        <begin position="282"/>
        <end position="304"/>
    </location>
</feature>
<accession>A0A915J467</accession>
<feature type="domain" description="Neurotransmitter-gated ion-channel ligand-binding" evidence="3">
    <location>
        <begin position="105"/>
        <end position="255"/>
    </location>
</feature>
<keyword evidence="2" id="KW-0732">Signal</keyword>
<dbReference type="GO" id="GO:0016020">
    <property type="term" value="C:membrane"/>
    <property type="evidence" value="ECO:0007669"/>
    <property type="project" value="InterPro"/>
</dbReference>
<proteinExistence type="predicted"/>
<dbReference type="InterPro" id="IPR036734">
    <property type="entry name" value="Neur_chan_lig-bd_sf"/>
</dbReference>
<feature type="signal peptide" evidence="2">
    <location>
        <begin position="1"/>
        <end position="20"/>
    </location>
</feature>
<feature type="transmembrane region" description="Helical" evidence="1">
    <location>
        <begin position="427"/>
        <end position="447"/>
    </location>
</feature>
<dbReference type="WBParaSite" id="nRc.2.0.1.t20925-RA">
    <property type="protein sequence ID" value="nRc.2.0.1.t20925-RA"/>
    <property type="gene ID" value="nRc.2.0.1.g20925"/>
</dbReference>
<dbReference type="SUPFAM" id="SSF63712">
    <property type="entry name" value="Nicotinic receptor ligand binding domain-like"/>
    <property type="match status" value="1"/>
</dbReference>
<evidence type="ECO:0000313" key="4">
    <source>
        <dbReference type="Proteomes" id="UP000887565"/>
    </source>
</evidence>
<evidence type="ECO:0000313" key="5">
    <source>
        <dbReference type="WBParaSite" id="nRc.2.0.1.t20925-RA"/>
    </source>
</evidence>
<keyword evidence="1" id="KW-0812">Transmembrane</keyword>
<dbReference type="AlphaFoldDB" id="A0A915J467"/>
<evidence type="ECO:0000256" key="1">
    <source>
        <dbReference type="SAM" id="Phobius"/>
    </source>
</evidence>
<sequence>MFVKSFILLVLFIRNSSVHCQTTPSLRGDSSDQNEQLGGRTCPWLKKGLVSKYARINRKMVEQCLLDDIGIKFQKTTGSSMTDPPPVTWRQGGRTVSDTFSQHDRVTATIYLSWFDSRLQWDQNEWLLKTVSVNDVETIWLPESRVHDSWSSILGGGGSIDILRKESKYAYANTVVESSGRVTTKFVLTEKADCEIDEYLYPSESGRCCVDIGRGVFNEIRDYQFAKGEKSLQLYGEQLLEDWSIKNAQLRLQTTETLSKDSEQQPVAPLKLCFEVHRTSPAVRAVLTLPLTILAFFVISSIFLSTMKSQIVVKMASLLLNVACFEMLMRRNALPEIMTVKSRVVCLYELTICVTIASFVITVFFVCLSKKRSINIIPPYRLQIFADYVHRFWYFSLENVDEQDSTQTNGSNEAVGVPKNFILEWRYIFSALNCFFSLLLIIVYVSLTSLQKICSTGIRPGQDVHAYPHLAYLV</sequence>
<dbReference type="Proteomes" id="UP000887565">
    <property type="component" value="Unplaced"/>
</dbReference>
<keyword evidence="4" id="KW-1185">Reference proteome</keyword>
<dbReference type="InterPro" id="IPR006202">
    <property type="entry name" value="Neur_chan_lig-bd"/>
</dbReference>
<dbReference type="GO" id="GO:0004888">
    <property type="term" value="F:transmembrane signaling receptor activity"/>
    <property type="evidence" value="ECO:0007669"/>
    <property type="project" value="InterPro"/>
</dbReference>
<dbReference type="GO" id="GO:0005230">
    <property type="term" value="F:extracellular ligand-gated monoatomic ion channel activity"/>
    <property type="evidence" value="ECO:0007669"/>
    <property type="project" value="InterPro"/>
</dbReference>
<feature type="chain" id="PRO_5036675265" evidence="2">
    <location>
        <begin position="21"/>
        <end position="474"/>
    </location>
</feature>
<name>A0A915J467_ROMCU</name>
<evidence type="ECO:0000256" key="2">
    <source>
        <dbReference type="SAM" id="SignalP"/>
    </source>
</evidence>
<dbReference type="PANTHER" id="PTHR18945">
    <property type="entry name" value="NEUROTRANSMITTER GATED ION CHANNEL"/>
    <property type="match status" value="1"/>
</dbReference>
<dbReference type="Pfam" id="PF02931">
    <property type="entry name" value="Neur_chan_LBD"/>
    <property type="match status" value="1"/>
</dbReference>
<dbReference type="Gene3D" id="2.70.170.10">
    <property type="entry name" value="Neurotransmitter-gated ion-channel ligand-binding domain"/>
    <property type="match status" value="1"/>
</dbReference>
<reference evidence="5" key="1">
    <citation type="submission" date="2022-11" db="UniProtKB">
        <authorList>
            <consortium name="WormBaseParasite"/>
        </authorList>
    </citation>
    <scope>IDENTIFICATION</scope>
</reference>